<dbReference type="PANTHER" id="PTHR43443">
    <property type="entry name" value="3-HEXULOSE-6-PHOSPHATE ISOMERASE"/>
    <property type="match status" value="1"/>
</dbReference>
<dbReference type="AlphaFoldDB" id="S3K5J7"/>
<dbReference type="CDD" id="cd05005">
    <property type="entry name" value="SIS_PHI"/>
    <property type="match status" value="1"/>
</dbReference>
<dbReference type="HOGENOM" id="CLU_094236_1_1_12"/>
<sequence>MKNEKEILFSILEELKTTFSALKWEQLTSLKDHILKSDKIFVAGAGRSLLMIRAFAMRLMHMGLTTYVVGETVTPAITKKDLLIIASGSGKTETLVAIAGKCRKIGATLALITAIPDSPIGTIADIIIHIPAATTKNDKSVKSSIQLGSATFEQSVLLTGDTIILSIADKYSLEDSNKKLMIRHANLE</sequence>
<dbReference type="RefSeq" id="WP_016524543.1">
    <property type="nucleotide sequence ID" value="NZ_KE332518.1"/>
</dbReference>
<dbReference type="eggNOG" id="COG0794">
    <property type="taxonomic scope" value="Bacteria"/>
</dbReference>
<dbReference type="PATRIC" id="fig|1125699.3.peg.244"/>
<dbReference type="InterPro" id="IPR046348">
    <property type="entry name" value="SIS_dom_sf"/>
</dbReference>
<dbReference type="Pfam" id="PF01380">
    <property type="entry name" value="SIS"/>
    <property type="match status" value="1"/>
</dbReference>
<dbReference type="NCBIfam" id="TIGR03127">
    <property type="entry name" value="RuMP_HxlB"/>
    <property type="match status" value="1"/>
</dbReference>
<evidence type="ECO:0000256" key="1">
    <source>
        <dbReference type="ARBA" id="ARBA00009235"/>
    </source>
</evidence>
<accession>S3K5J7</accession>
<dbReference type="PANTHER" id="PTHR43443:SF1">
    <property type="entry name" value="3-HEXULOSE-6-PHOSPHATE ISOMERASE"/>
    <property type="match status" value="1"/>
</dbReference>
<protein>
    <submittedName>
        <fullName evidence="3">6-phospho 3-hexuloisomerase</fullName>
    </submittedName>
</protein>
<feature type="domain" description="SIS" evidence="2">
    <location>
        <begin position="30"/>
        <end position="173"/>
    </location>
</feature>
<dbReference type="EMBL" id="ATFF01000002">
    <property type="protein sequence ID" value="EPF32246.1"/>
    <property type="molecule type" value="Genomic_DNA"/>
</dbReference>
<name>S3K5J7_TREMA</name>
<dbReference type="STRING" id="1125699.HMPREF9194_00241"/>
<keyword evidence="3" id="KW-0413">Isomerase</keyword>
<comment type="similarity">
    <text evidence="1">Belongs to the SIS family. PHI subfamily.</text>
</comment>
<dbReference type="GO" id="GO:1901135">
    <property type="term" value="P:carbohydrate derivative metabolic process"/>
    <property type="evidence" value="ECO:0007669"/>
    <property type="project" value="InterPro"/>
</dbReference>
<dbReference type="GO" id="GO:0016853">
    <property type="term" value="F:isomerase activity"/>
    <property type="evidence" value="ECO:0007669"/>
    <property type="project" value="UniProtKB-KW"/>
</dbReference>
<evidence type="ECO:0000259" key="2">
    <source>
        <dbReference type="PROSITE" id="PS51464"/>
    </source>
</evidence>
<proteinExistence type="inferred from homology"/>
<comment type="caution">
    <text evidence="3">The sequence shown here is derived from an EMBL/GenBank/DDBJ whole genome shotgun (WGS) entry which is preliminary data.</text>
</comment>
<evidence type="ECO:0000313" key="3">
    <source>
        <dbReference type="EMBL" id="EPF32246.1"/>
    </source>
</evidence>
<dbReference type="InterPro" id="IPR001347">
    <property type="entry name" value="SIS_dom"/>
</dbReference>
<dbReference type="PROSITE" id="PS51464">
    <property type="entry name" value="SIS"/>
    <property type="match status" value="1"/>
</dbReference>
<gene>
    <name evidence="3" type="ORF">HMPREF9194_00241</name>
</gene>
<dbReference type="SUPFAM" id="SSF53697">
    <property type="entry name" value="SIS domain"/>
    <property type="match status" value="1"/>
</dbReference>
<dbReference type="GO" id="GO:0097367">
    <property type="term" value="F:carbohydrate derivative binding"/>
    <property type="evidence" value="ECO:0007669"/>
    <property type="project" value="InterPro"/>
</dbReference>
<dbReference type="Proteomes" id="UP000014541">
    <property type="component" value="Unassembled WGS sequence"/>
</dbReference>
<dbReference type="Gene3D" id="3.40.50.10490">
    <property type="entry name" value="Glucose-6-phosphate isomerase like protein, domain 1"/>
    <property type="match status" value="1"/>
</dbReference>
<keyword evidence="4" id="KW-1185">Reference proteome</keyword>
<dbReference type="OrthoDB" id="9797832at2"/>
<evidence type="ECO:0000313" key="4">
    <source>
        <dbReference type="Proteomes" id="UP000014541"/>
    </source>
</evidence>
<dbReference type="InterPro" id="IPR017552">
    <property type="entry name" value="PHI/rmpB"/>
</dbReference>
<reference evidence="3 4" key="1">
    <citation type="submission" date="2013-04" db="EMBL/GenBank/DDBJ databases">
        <title>The Genome Sequence of Treponema maltophilum ATCC 51939.</title>
        <authorList>
            <consortium name="The Broad Institute Genomics Platform"/>
            <person name="Earl A."/>
            <person name="Ward D."/>
            <person name="Feldgarden M."/>
            <person name="Gevers D."/>
            <person name="Leonetti C."/>
            <person name="Blanton J.M."/>
            <person name="Dewhirst F.E."/>
            <person name="Izard J."/>
            <person name="Walker B."/>
            <person name="Young S."/>
            <person name="Zeng Q."/>
            <person name="Gargeya S."/>
            <person name="Fitzgerald M."/>
            <person name="Haas B."/>
            <person name="Abouelleil A."/>
            <person name="Allen A.W."/>
            <person name="Alvarado L."/>
            <person name="Arachchi H.M."/>
            <person name="Berlin A.M."/>
            <person name="Chapman S.B."/>
            <person name="Gainer-Dewar J."/>
            <person name="Goldberg J."/>
            <person name="Griggs A."/>
            <person name="Gujja S."/>
            <person name="Hansen M."/>
            <person name="Howarth C."/>
            <person name="Imamovic A."/>
            <person name="Ireland A."/>
            <person name="Larimer J."/>
            <person name="McCowan C."/>
            <person name="Murphy C."/>
            <person name="Pearson M."/>
            <person name="Poon T.W."/>
            <person name="Priest M."/>
            <person name="Roberts A."/>
            <person name="Saif S."/>
            <person name="Shea T."/>
            <person name="Sisk P."/>
            <person name="Sykes S."/>
            <person name="Wortman J."/>
            <person name="Nusbaum C."/>
            <person name="Birren B."/>
        </authorList>
    </citation>
    <scope>NUCLEOTIDE SEQUENCE [LARGE SCALE GENOMIC DNA]</scope>
    <source>
        <strain evidence="3 4">ATCC 51939</strain>
    </source>
</reference>
<organism evidence="3 4">
    <name type="scientific">Treponema maltophilum ATCC 51939</name>
    <dbReference type="NCBI Taxonomy" id="1125699"/>
    <lineage>
        <taxon>Bacteria</taxon>
        <taxon>Pseudomonadati</taxon>
        <taxon>Spirochaetota</taxon>
        <taxon>Spirochaetia</taxon>
        <taxon>Spirochaetales</taxon>
        <taxon>Treponemataceae</taxon>
        <taxon>Treponema</taxon>
    </lineage>
</organism>